<dbReference type="OrthoDB" id="3941538at2759"/>
<evidence type="ECO:0000256" key="2">
    <source>
        <dbReference type="SAM" id="MobiDB-lite"/>
    </source>
</evidence>
<reference evidence="3" key="1">
    <citation type="submission" date="2021-06" db="EMBL/GenBank/DDBJ databases">
        <title>Genome Sequence of Mortierella hyaline Strain SCG-10, a Cold-Adapted, Nitrate-Reducing Fungus Isolated from Soil in Minnesota, USA.</title>
        <authorList>
            <person name="Aldossari N."/>
        </authorList>
    </citation>
    <scope>NUCLEOTIDE SEQUENCE</scope>
    <source>
        <strain evidence="3">SCG-10</strain>
    </source>
</reference>
<dbReference type="EMBL" id="JAHRHY010000005">
    <property type="protein sequence ID" value="KAG9069337.1"/>
    <property type="molecule type" value="Genomic_DNA"/>
</dbReference>
<dbReference type="GO" id="GO:0008725">
    <property type="term" value="F:DNA-3-methyladenine glycosylase activity"/>
    <property type="evidence" value="ECO:0007669"/>
    <property type="project" value="InterPro"/>
</dbReference>
<feature type="binding site" evidence="1">
    <location>
        <position position="114"/>
    </location>
    <ligand>
        <name>Zn(2+)</name>
        <dbReference type="ChEBI" id="CHEBI:29105"/>
    </ligand>
</feature>
<dbReference type="Gene3D" id="1.10.340.30">
    <property type="entry name" value="Hypothetical protein, domain 2"/>
    <property type="match status" value="1"/>
</dbReference>
<keyword evidence="1" id="KW-0862">Zinc</keyword>
<feature type="binding site" evidence="1">
    <location>
        <position position="291"/>
    </location>
    <ligand>
        <name>Zn(2+)</name>
        <dbReference type="ChEBI" id="CHEBI:29105"/>
    </ligand>
</feature>
<comment type="caution">
    <text evidence="3">The sequence shown here is derived from an EMBL/GenBank/DDBJ whole genome shotgun (WGS) entry which is preliminary data.</text>
</comment>
<dbReference type="InterPro" id="IPR005019">
    <property type="entry name" value="Adenine_glyco"/>
</dbReference>
<dbReference type="PANTHER" id="PTHR30037:SF4">
    <property type="entry name" value="DNA-3-METHYLADENINE GLYCOSYLASE I"/>
    <property type="match status" value="1"/>
</dbReference>
<feature type="region of interest" description="Disordered" evidence="2">
    <location>
        <begin position="45"/>
        <end position="88"/>
    </location>
</feature>
<dbReference type="SUPFAM" id="SSF48150">
    <property type="entry name" value="DNA-glycosylase"/>
    <property type="match status" value="1"/>
</dbReference>
<protein>
    <recommendedName>
        <fullName evidence="5">DNA-3-methyladenine glycosylase I</fullName>
    </recommendedName>
</protein>
<accession>A0A9P7XZ95</accession>
<dbReference type="InterPro" id="IPR011257">
    <property type="entry name" value="DNA_glycosylase"/>
</dbReference>
<dbReference type="Pfam" id="PF03352">
    <property type="entry name" value="Adenine_glyco"/>
    <property type="match status" value="1"/>
</dbReference>
<keyword evidence="1" id="KW-0479">Metal-binding</keyword>
<dbReference type="GO" id="GO:0006284">
    <property type="term" value="P:base-excision repair"/>
    <property type="evidence" value="ECO:0007669"/>
    <property type="project" value="InterPro"/>
</dbReference>
<sequence>MKHLESVLCKREEWPFDAATAILASSAPIGATAIISAVATTANKATKTTKAGRASKNADDKENNDDSTTAEAAPKKKRKVAATIKEPKPPLLGDGKTRCIWADNPRYPLLQAYHDEEWNHPEGFNHTNRYLFELLILEGAQAGLSWSTVLHKREAYREAYHQFDYHRIATSYKSPADNDRLLQTNIVKNRLKVQASMVNAKAFCELLEELYPDQTGLDDEKGFWMFLQNYKKKASKSKRDPTEYLTRSAESDRLSEDLKKRGFKFVGSTIMYAYLQAAGIEQDGIQHTTGCFRHHKN</sequence>
<evidence type="ECO:0000256" key="1">
    <source>
        <dbReference type="PIRSR" id="PIRSR605019-1"/>
    </source>
</evidence>
<dbReference type="GO" id="GO:0046872">
    <property type="term" value="F:metal ion binding"/>
    <property type="evidence" value="ECO:0007669"/>
    <property type="project" value="UniProtKB-KW"/>
</dbReference>
<evidence type="ECO:0000313" key="3">
    <source>
        <dbReference type="EMBL" id="KAG9069337.1"/>
    </source>
</evidence>
<feature type="binding site" evidence="1">
    <location>
        <position position="287"/>
    </location>
    <ligand>
        <name>Zn(2+)</name>
        <dbReference type="ChEBI" id="CHEBI:29105"/>
    </ligand>
</feature>
<dbReference type="AlphaFoldDB" id="A0A9P7XZ95"/>
<gene>
    <name evidence="3" type="ORF">KI688_010237</name>
</gene>
<keyword evidence="4" id="KW-1185">Reference proteome</keyword>
<name>A0A9P7XZ95_9FUNG</name>
<organism evidence="3 4">
    <name type="scientific">Linnemannia hyalina</name>
    <dbReference type="NCBI Taxonomy" id="64524"/>
    <lineage>
        <taxon>Eukaryota</taxon>
        <taxon>Fungi</taxon>
        <taxon>Fungi incertae sedis</taxon>
        <taxon>Mucoromycota</taxon>
        <taxon>Mortierellomycotina</taxon>
        <taxon>Mortierellomycetes</taxon>
        <taxon>Mortierellales</taxon>
        <taxon>Mortierellaceae</taxon>
        <taxon>Linnemannia</taxon>
    </lineage>
</organism>
<feature type="binding site" evidence="1">
    <location>
        <position position="99"/>
    </location>
    <ligand>
        <name>Zn(2+)</name>
        <dbReference type="ChEBI" id="CHEBI:29105"/>
    </ligand>
</feature>
<dbReference type="Proteomes" id="UP000707451">
    <property type="component" value="Unassembled WGS sequence"/>
</dbReference>
<dbReference type="PANTHER" id="PTHR30037">
    <property type="entry name" value="DNA-3-METHYLADENINE GLYCOSYLASE 1"/>
    <property type="match status" value="1"/>
</dbReference>
<evidence type="ECO:0008006" key="5">
    <source>
        <dbReference type="Google" id="ProtNLM"/>
    </source>
</evidence>
<evidence type="ECO:0000313" key="4">
    <source>
        <dbReference type="Proteomes" id="UP000707451"/>
    </source>
</evidence>
<dbReference type="InterPro" id="IPR052891">
    <property type="entry name" value="DNA-3mA_glycosylase"/>
</dbReference>
<proteinExistence type="predicted"/>